<dbReference type="PANTHER" id="PTHR48081">
    <property type="entry name" value="AB HYDROLASE SUPERFAMILY PROTEIN C4A8.06C"/>
    <property type="match status" value="1"/>
</dbReference>
<evidence type="ECO:0000313" key="3">
    <source>
        <dbReference type="EMBL" id="MEQ2424293.1"/>
    </source>
</evidence>
<dbReference type="RefSeq" id="WP_349117829.1">
    <property type="nucleotide sequence ID" value="NZ_JBBMFM010000011.1"/>
</dbReference>
<dbReference type="GO" id="GO:0016787">
    <property type="term" value="F:hydrolase activity"/>
    <property type="evidence" value="ECO:0007669"/>
    <property type="project" value="UniProtKB-KW"/>
</dbReference>
<proteinExistence type="predicted"/>
<dbReference type="PANTHER" id="PTHR48081:SF6">
    <property type="entry name" value="PEPTIDASE S9 PROLYL OLIGOPEPTIDASE CATALYTIC DOMAIN-CONTAINING PROTEIN"/>
    <property type="match status" value="1"/>
</dbReference>
<dbReference type="InterPro" id="IPR049492">
    <property type="entry name" value="BD-FAE-like_dom"/>
</dbReference>
<comment type="caution">
    <text evidence="3">The sequence shown here is derived from an EMBL/GenBank/DDBJ whole genome shotgun (WGS) entry which is preliminary data.</text>
</comment>
<dbReference type="Pfam" id="PF20434">
    <property type="entry name" value="BD-FAE"/>
    <property type="match status" value="1"/>
</dbReference>
<name>A0ABV1D3H6_9FIRM</name>
<keyword evidence="4" id="KW-1185">Reference proteome</keyword>
<dbReference type="Proteomes" id="UP001454086">
    <property type="component" value="Unassembled WGS sequence"/>
</dbReference>
<sequence>MNQVTPETTIGELCGHEEFKPLSDYFFTNMTEDVWNRPLEYYGFEKCGFAETLERIKALVASGMPLIHPVYQEGDDKEGVKLVFMPPVSPMLSMTSSHASGNSGKPYVLICPGGAYARQWGLIEGLALGARMNRLGYPAFVLYYRTAQKPPFDPPLMPKPIEDLAAAIRLIEHRAEDFGVRKEDYTVAGFSAGAHLAAEWGTVNHGFARYGLNGPAALLLGYPSISTDLFFDAAEEAGRKGQEADVSYLKRLGGGSFTRESLREYSVDHHMDRNYPPVYVTACKDDPIVPVGCSYRLIGRLRELGIPFVANIAEHGGHSFGLGIGTKVDGWPEQAAGFWQQMIMEKAGTGK</sequence>
<dbReference type="InterPro" id="IPR029058">
    <property type="entry name" value="AB_hydrolase_fold"/>
</dbReference>
<dbReference type="InterPro" id="IPR050300">
    <property type="entry name" value="GDXG_lipolytic_enzyme"/>
</dbReference>
<feature type="domain" description="BD-FAE-like" evidence="2">
    <location>
        <begin position="105"/>
        <end position="298"/>
    </location>
</feature>
<dbReference type="Gene3D" id="3.40.50.1820">
    <property type="entry name" value="alpha/beta hydrolase"/>
    <property type="match status" value="1"/>
</dbReference>
<keyword evidence="1 3" id="KW-0378">Hydrolase</keyword>
<reference evidence="3 4" key="1">
    <citation type="submission" date="2024-03" db="EMBL/GenBank/DDBJ databases">
        <title>Human intestinal bacterial collection.</title>
        <authorList>
            <person name="Pauvert C."/>
            <person name="Hitch T.C.A."/>
            <person name="Clavel T."/>
        </authorList>
    </citation>
    <scope>NUCLEOTIDE SEQUENCE [LARGE SCALE GENOMIC DNA]</scope>
    <source>
        <strain evidence="3 4">CLA-SR-H021</strain>
    </source>
</reference>
<organism evidence="3 4">
    <name type="scientific">Enterocloster hominis</name>
    <name type="common">ex Hitch et al. 2024</name>
    <dbReference type="NCBI Taxonomy" id="1917870"/>
    <lineage>
        <taxon>Bacteria</taxon>
        <taxon>Bacillati</taxon>
        <taxon>Bacillota</taxon>
        <taxon>Clostridia</taxon>
        <taxon>Lachnospirales</taxon>
        <taxon>Lachnospiraceae</taxon>
        <taxon>Enterocloster</taxon>
    </lineage>
</organism>
<dbReference type="SUPFAM" id="SSF53474">
    <property type="entry name" value="alpha/beta-Hydrolases"/>
    <property type="match status" value="1"/>
</dbReference>
<evidence type="ECO:0000256" key="1">
    <source>
        <dbReference type="ARBA" id="ARBA00022801"/>
    </source>
</evidence>
<evidence type="ECO:0000259" key="2">
    <source>
        <dbReference type="Pfam" id="PF20434"/>
    </source>
</evidence>
<dbReference type="EMBL" id="JBBMFM010000011">
    <property type="protein sequence ID" value="MEQ2424293.1"/>
    <property type="molecule type" value="Genomic_DNA"/>
</dbReference>
<accession>A0ABV1D3H6</accession>
<evidence type="ECO:0000313" key="4">
    <source>
        <dbReference type="Proteomes" id="UP001454086"/>
    </source>
</evidence>
<gene>
    <name evidence="3" type="ORF">WMQ36_04850</name>
</gene>
<protein>
    <submittedName>
        <fullName evidence="3">Alpha/beta hydrolase</fullName>
    </submittedName>
</protein>